<protein>
    <submittedName>
        <fullName evidence="3">SpoIIE family protein phosphatase</fullName>
    </submittedName>
</protein>
<dbReference type="PANTHER" id="PTHR43156">
    <property type="entry name" value="STAGE II SPORULATION PROTEIN E-RELATED"/>
    <property type="match status" value="1"/>
</dbReference>
<dbReference type="SUPFAM" id="SSF81606">
    <property type="entry name" value="PP2C-like"/>
    <property type="match status" value="1"/>
</dbReference>
<evidence type="ECO:0000259" key="2">
    <source>
        <dbReference type="Pfam" id="PF07228"/>
    </source>
</evidence>
<dbReference type="EMBL" id="DVOR01000145">
    <property type="protein sequence ID" value="HIV09366.1"/>
    <property type="molecule type" value="Genomic_DNA"/>
</dbReference>
<proteinExistence type="predicted"/>
<dbReference type="Gene3D" id="3.60.40.10">
    <property type="entry name" value="PPM-type phosphatase domain"/>
    <property type="match status" value="1"/>
</dbReference>
<reference evidence="3" key="1">
    <citation type="submission" date="2020-10" db="EMBL/GenBank/DDBJ databases">
        <authorList>
            <person name="Gilroy R."/>
        </authorList>
    </citation>
    <scope>NUCLEOTIDE SEQUENCE</scope>
    <source>
        <strain evidence="3">35461</strain>
    </source>
</reference>
<organism evidence="3 4">
    <name type="scientific">Candidatus Spyradenecus faecavium</name>
    <dbReference type="NCBI Taxonomy" id="2840947"/>
    <lineage>
        <taxon>Bacteria</taxon>
        <taxon>Pseudomonadati</taxon>
        <taxon>Lentisphaerota</taxon>
        <taxon>Lentisphaeria</taxon>
        <taxon>Lentisphaerales</taxon>
        <taxon>Lentisphaeraceae</taxon>
        <taxon>Lentisphaeraceae incertae sedis</taxon>
        <taxon>Candidatus Spyradenecus</taxon>
    </lineage>
</organism>
<evidence type="ECO:0000256" key="1">
    <source>
        <dbReference type="ARBA" id="ARBA00022801"/>
    </source>
</evidence>
<accession>A0A9D1NNJ8</accession>
<reference evidence="3" key="2">
    <citation type="journal article" date="2021" name="PeerJ">
        <title>Extensive microbial diversity within the chicken gut microbiome revealed by metagenomics and culture.</title>
        <authorList>
            <person name="Gilroy R."/>
            <person name="Ravi A."/>
            <person name="Getino M."/>
            <person name="Pursley I."/>
            <person name="Horton D.L."/>
            <person name="Alikhan N.F."/>
            <person name="Baker D."/>
            <person name="Gharbi K."/>
            <person name="Hall N."/>
            <person name="Watson M."/>
            <person name="Adriaenssens E.M."/>
            <person name="Foster-Nyarko E."/>
            <person name="Jarju S."/>
            <person name="Secka A."/>
            <person name="Antonio M."/>
            <person name="Oren A."/>
            <person name="Chaudhuri R.R."/>
            <person name="La Ragione R."/>
            <person name="Hildebrand F."/>
            <person name="Pallen M.J."/>
        </authorList>
    </citation>
    <scope>NUCLEOTIDE SEQUENCE</scope>
    <source>
        <strain evidence="3">35461</strain>
    </source>
</reference>
<feature type="domain" description="PPM-type phosphatase" evidence="2">
    <location>
        <begin position="40"/>
        <end position="233"/>
    </location>
</feature>
<evidence type="ECO:0000313" key="4">
    <source>
        <dbReference type="Proteomes" id="UP000886845"/>
    </source>
</evidence>
<dbReference type="Pfam" id="PF07228">
    <property type="entry name" value="SpoIIE"/>
    <property type="match status" value="1"/>
</dbReference>
<dbReference type="PANTHER" id="PTHR43156:SF2">
    <property type="entry name" value="STAGE II SPORULATION PROTEIN E"/>
    <property type="match status" value="1"/>
</dbReference>
<dbReference type="InterPro" id="IPR036457">
    <property type="entry name" value="PPM-type-like_dom_sf"/>
</dbReference>
<dbReference type="InterPro" id="IPR052016">
    <property type="entry name" value="Bact_Sigma-Reg"/>
</dbReference>
<gene>
    <name evidence="3" type="ORF">IAC79_04555</name>
</gene>
<evidence type="ECO:0000313" key="3">
    <source>
        <dbReference type="EMBL" id="HIV09366.1"/>
    </source>
</evidence>
<dbReference type="AlphaFoldDB" id="A0A9D1NNJ8"/>
<dbReference type="InterPro" id="IPR001932">
    <property type="entry name" value="PPM-type_phosphatase-like_dom"/>
</dbReference>
<name>A0A9D1NNJ8_9BACT</name>
<dbReference type="Proteomes" id="UP000886845">
    <property type="component" value="Unassembled WGS sequence"/>
</dbReference>
<keyword evidence="1" id="KW-0378">Hydrolase</keyword>
<dbReference type="GO" id="GO:0016791">
    <property type="term" value="F:phosphatase activity"/>
    <property type="evidence" value="ECO:0007669"/>
    <property type="project" value="TreeGrafter"/>
</dbReference>
<sequence length="396" mass="42846">MSADARAGAPPPFIEVDWFNRRKFRKVCSGDVFLSERLADGSVVAVLTDGLGSGQQANVCASLTATMAMAYMRAALGLRRAATLIMDALPICPDRHISYSTFTMIRADPRGEVRMIEYENPPATLLRGGMPCAIERTPYTLPRWEGRTLSYSTFTMGLGDRLFFCSDGVTQAGLGAPETPFGQGLERVVPWLQEAIRIAPDVGSHVLCKGAADRATRLDGGRAGDDTTAAMLHYRRPRVTQMLTGCPFDRTQDAAYAALATRPGVTVIVSGGSTADLIARELDRPIDTPLTALDPEVPAGSEIPGIDLVTEGCVTLSKVIDLLRNPGPDARVNPATKMRDLLLASDQIRIDVGTAINPAHQDPNLPMSLDIRRNIVKELADVLRSKYVKDVSVKFH</sequence>
<comment type="caution">
    <text evidence="3">The sequence shown here is derived from an EMBL/GenBank/DDBJ whole genome shotgun (WGS) entry which is preliminary data.</text>
</comment>